<reference evidence="1 2" key="1">
    <citation type="submission" date="2016-09" db="EMBL/GenBank/DDBJ databases">
        <title>Serratia marcescens MSU-97 and epiphytic antimycotic-producing bacteria.</title>
        <authorList>
            <person name="Matilla M.A."/>
        </authorList>
    </citation>
    <scope>NUCLEOTIDE SEQUENCE [LARGE SCALE GENOMIC DNA]</scope>
    <source>
        <strain evidence="1 2">MSU-97</strain>
    </source>
</reference>
<proteinExistence type="predicted"/>
<protein>
    <submittedName>
        <fullName evidence="1">Uncharacterized protein</fullName>
    </submittedName>
</protein>
<evidence type="ECO:0000313" key="2">
    <source>
        <dbReference type="Proteomes" id="UP000185770"/>
    </source>
</evidence>
<organism evidence="1 2">
    <name type="scientific">Serratia marcescens</name>
    <dbReference type="NCBI Taxonomy" id="615"/>
    <lineage>
        <taxon>Bacteria</taxon>
        <taxon>Pseudomonadati</taxon>
        <taxon>Pseudomonadota</taxon>
        <taxon>Gammaproteobacteria</taxon>
        <taxon>Enterobacterales</taxon>
        <taxon>Yersiniaceae</taxon>
        <taxon>Serratia</taxon>
    </lineage>
</organism>
<gene>
    <name evidence="1" type="ORF">BHU62_13660</name>
</gene>
<dbReference type="EMBL" id="MJAO01000012">
    <property type="protein sequence ID" value="OKB66273.1"/>
    <property type="molecule type" value="Genomic_DNA"/>
</dbReference>
<evidence type="ECO:0000313" key="1">
    <source>
        <dbReference type="EMBL" id="OKB66273.1"/>
    </source>
</evidence>
<sequence length="137" mass="15708">MQTDFSDANERHWFDAELLLEKERFANADHLYGFSAECGLKALMIAFGMPCNEAGSPQEKKDWKHIDNLSVRYEAYRSGGEFADYRCEDVDAFSNWKVSDRYAKQLGFTVEYVAAHRSAAKVIRSLVKTARKRGIIE</sequence>
<dbReference type="OrthoDB" id="7305014at2"/>
<dbReference type="Proteomes" id="UP000185770">
    <property type="component" value="Unassembled WGS sequence"/>
</dbReference>
<name>A0A1Q4NZG8_SERMA</name>
<dbReference type="RefSeq" id="WP_073532545.1">
    <property type="nucleotide sequence ID" value="NZ_MJAO01000012.1"/>
</dbReference>
<dbReference type="AlphaFoldDB" id="A0A1Q4NZG8"/>
<comment type="caution">
    <text evidence="1">The sequence shown here is derived from an EMBL/GenBank/DDBJ whole genome shotgun (WGS) entry which is preliminary data.</text>
</comment>
<accession>A0A1Q4NZG8</accession>